<proteinExistence type="predicted"/>
<dbReference type="EMBL" id="CM047582">
    <property type="protein sequence ID" value="KAI9914998.1"/>
    <property type="molecule type" value="Genomic_DNA"/>
</dbReference>
<dbReference type="Proteomes" id="UP001163321">
    <property type="component" value="Chromosome 3"/>
</dbReference>
<name>A0ACC0WA64_9STRA</name>
<gene>
    <name evidence="1" type="ORF">PsorP6_007767</name>
</gene>
<comment type="caution">
    <text evidence="1">The sequence shown here is derived from an EMBL/GenBank/DDBJ whole genome shotgun (WGS) entry which is preliminary data.</text>
</comment>
<keyword evidence="2" id="KW-1185">Reference proteome</keyword>
<organism evidence="1 2">
    <name type="scientific">Peronosclerospora sorghi</name>
    <dbReference type="NCBI Taxonomy" id="230839"/>
    <lineage>
        <taxon>Eukaryota</taxon>
        <taxon>Sar</taxon>
        <taxon>Stramenopiles</taxon>
        <taxon>Oomycota</taxon>
        <taxon>Peronosporomycetes</taxon>
        <taxon>Peronosporales</taxon>
        <taxon>Peronosporaceae</taxon>
        <taxon>Peronosclerospora</taxon>
    </lineage>
</organism>
<protein>
    <submittedName>
        <fullName evidence="1">Uncharacterized protein</fullName>
    </submittedName>
</protein>
<reference evidence="1 2" key="1">
    <citation type="journal article" date="2022" name="bioRxiv">
        <title>The genome of the oomycete Peronosclerospora sorghi, a cosmopolitan pathogen of maize and sorghum, is inflated with dispersed pseudogenes.</title>
        <authorList>
            <person name="Fletcher K."/>
            <person name="Martin F."/>
            <person name="Isakeit T."/>
            <person name="Cavanaugh K."/>
            <person name="Magill C."/>
            <person name="Michelmore R."/>
        </authorList>
    </citation>
    <scope>NUCLEOTIDE SEQUENCE [LARGE SCALE GENOMIC DNA]</scope>
    <source>
        <strain evidence="1">P6</strain>
    </source>
</reference>
<evidence type="ECO:0000313" key="1">
    <source>
        <dbReference type="EMBL" id="KAI9914998.1"/>
    </source>
</evidence>
<evidence type="ECO:0000313" key="2">
    <source>
        <dbReference type="Proteomes" id="UP001163321"/>
    </source>
</evidence>
<accession>A0ACC0WA64</accession>
<sequence>MCLMEFEEGHVFYGQNEWQRLCSPMDVNEEERIVRFRTEMALSPDMVQLCNVVFDSEPFPMDATLHDVAVKAKLDETDATLMANVRSCLQRCNFVNKVYARVYALKNERYDSSKQEHEEMIEQLWTNLKPDVRRKGGRITKEWGEIGFQGTNPMSDFRSMGIFSLVQLNYFSKQCKNEALRALVESNHPVRWYPFAVTGINVTAFLMELVEERLLDIKLYPLVAKGNDNDVNAGVVQLHDAYATIFTRFNNLWVSSNPRDVMAFPSIFQSLKNDIRAELTRKSFRRCGSGRKRAHAKKKNYKRGHATKNRARDIDQIQDDLRVEKMTGKSMTFEVDEDLPGLGQFYCTSCGRHFIDSKTRDVHLKTKVHKRRLKDVAQKQYTHNEAMQGAGKGIETYKPAHSKGDHNMDDL</sequence>